<dbReference type="SUPFAM" id="SSF51735">
    <property type="entry name" value="NAD(P)-binding Rossmann-fold domains"/>
    <property type="match status" value="1"/>
</dbReference>
<dbReference type="Proteomes" id="UP000242469">
    <property type="component" value="Unassembled WGS sequence"/>
</dbReference>
<dbReference type="InterPro" id="IPR033524">
    <property type="entry name" value="Glu/Leu/Phe/Val_DH_AS"/>
</dbReference>
<gene>
    <name evidence="12" type="ORF">SAMN02745729_101535</name>
</gene>
<dbReference type="GO" id="GO:0000166">
    <property type="term" value="F:nucleotide binding"/>
    <property type="evidence" value="ECO:0007669"/>
    <property type="project" value="UniProtKB-KW"/>
</dbReference>
<dbReference type="InterPro" id="IPR036291">
    <property type="entry name" value="NAD(P)-bd_dom_sf"/>
</dbReference>
<keyword evidence="8" id="KW-0547">Nucleotide-binding</keyword>
<feature type="active site" description="Proton donor" evidence="7">
    <location>
        <position position="125"/>
    </location>
</feature>
<comment type="similarity">
    <text evidence="2 6 10">Belongs to the Glu/Leu/Phe/Val dehydrogenases family.</text>
</comment>
<feature type="binding site" evidence="8">
    <location>
        <position position="164"/>
    </location>
    <ligand>
        <name>substrate</name>
    </ligand>
</feature>
<reference evidence="13" key="1">
    <citation type="submission" date="2016-10" db="EMBL/GenBank/DDBJ databases">
        <authorList>
            <person name="Varghese N."/>
            <person name="Submissions S."/>
        </authorList>
    </citation>
    <scope>NUCLEOTIDE SEQUENCE [LARGE SCALE GENOMIC DNA]</scope>
    <source>
        <strain evidence="13">DSM 11526</strain>
    </source>
</reference>
<dbReference type="Gene3D" id="1.10.285.10">
    <property type="entry name" value="Glutamate Dehydrogenase, chain A, domain 3"/>
    <property type="match status" value="2"/>
</dbReference>
<protein>
    <recommendedName>
        <fullName evidence="6">Glutamate dehydrogenase</fullName>
    </recommendedName>
</protein>
<name>A0A1H3YML5_9GAMM</name>
<evidence type="ECO:0000259" key="11">
    <source>
        <dbReference type="SMART" id="SM00839"/>
    </source>
</evidence>
<dbReference type="InterPro" id="IPR046346">
    <property type="entry name" value="Aminoacid_DH-like_N_sf"/>
</dbReference>
<dbReference type="NCBIfam" id="NF006929">
    <property type="entry name" value="PRK09414.1"/>
    <property type="match status" value="1"/>
</dbReference>
<evidence type="ECO:0000313" key="13">
    <source>
        <dbReference type="Proteomes" id="UP000242469"/>
    </source>
</evidence>
<keyword evidence="8" id="KW-0520">NAD</keyword>
<organism evidence="12 13">
    <name type="scientific">Marinobacterium iners DSM 11526</name>
    <dbReference type="NCBI Taxonomy" id="1122198"/>
    <lineage>
        <taxon>Bacteria</taxon>
        <taxon>Pseudomonadati</taxon>
        <taxon>Pseudomonadota</taxon>
        <taxon>Gammaproteobacteria</taxon>
        <taxon>Oceanospirillales</taxon>
        <taxon>Oceanospirillaceae</taxon>
        <taxon>Marinobacterium</taxon>
    </lineage>
</organism>
<dbReference type="FunFam" id="3.40.50.10860:FF:000002">
    <property type="entry name" value="Glutamate dehydrogenase"/>
    <property type="match status" value="1"/>
</dbReference>
<dbReference type="Gene3D" id="3.40.50.10860">
    <property type="entry name" value="Leucine Dehydrogenase, chain A, domain 1"/>
    <property type="match status" value="1"/>
</dbReference>
<feature type="binding site" evidence="8">
    <location>
        <position position="89"/>
    </location>
    <ligand>
        <name>substrate</name>
    </ligand>
</feature>
<dbReference type="InterPro" id="IPR006096">
    <property type="entry name" value="Glu/Leu/Phe/Val/Trp_DH_C"/>
</dbReference>
<dbReference type="OrthoDB" id="9803297at2"/>
<feature type="binding site" evidence="8">
    <location>
        <position position="239"/>
    </location>
    <ligand>
        <name>NAD(+)</name>
        <dbReference type="ChEBI" id="CHEBI:57540"/>
    </ligand>
</feature>
<evidence type="ECO:0000256" key="6">
    <source>
        <dbReference type="PIRNR" id="PIRNR000185"/>
    </source>
</evidence>
<dbReference type="Gene3D" id="3.40.50.720">
    <property type="entry name" value="NAD(P)-binding Rossmann-like Domain"/>
    <property type="match status" value="1"/>
</dbReference>
<feature type="binding site" evidence="8">
    <location>
        <position position="110"/>
    </location>
    <ligand>
        <name>substrate</name>
    </ligand>
</feature>
<dbReference type="Pfam" id="PF02812">
    <property type="entry name" value="ELFV_dehydrog_N"/>
    <property type="match status" value="1"/>
</dbReference>
<feature type="binding site" evidence="8">
    <location>
        <position position="382"/>
    </location>
    <ligand>
        <name>substrate</name>
    </ligand>
</feature>
<dbReference type="InterPro" id="IPR006097">
    <property type="entry name" value="Glu/Leu/Phe/Val/Trp_DH_dimer"/>
</dbReference>
<evidence type="ECO:0000256" key="2">
    <source>
        <dbReference type="ARBA" id="ARBA00006382"/>
    </source>
</evidence>
<dbReference type="FunFam" id="1.10.285.10:FF:000001">
    <property type="entry name" value="Glutamate dehydrogenase"/>
    <property type="match status" value="1"/>
</dbReference>
<dbReference type="InterPro" id="IPR006095">
    <property type="entry name" value="Glu/Leu/Phe/Val/Trp_DH"/>
</dbReference>
<dbReference type="SUPFAM" id="SSF53223">
    <property type="entry name" value="Aminoacid dehydrogenase-like, N-terminal domain"/>
    <property type="match status" value="1"/>
</dbReference>
<evidence type="ECO:0000256" key="10">
    <source>
        <dbReference type="RuleBase" id="RU004417"/>
    </source>
</evidence>
<feature type="domain" description="Glutamate/phenylalanine/leucine/valine/L-tryptophan dehydrogenase C-terminal" evidence="11">
    <location>
        <begin position="201"/>
        <end position="448"/>
    </location>
</feature>
<evidence type="ECO:0000256" key="8">
    <source>
        <dbReference type="PIRSR" id="PIRSR000185-2"/>
    </source>
</evidence>
<evidence type="ECO:0000256" key="5">
    <source>
        <dbReference type="ARBA" id="ARBA00048584"/>
    </source>
</evidence>
<proteinExistence type="inferred from homology"/>
<dbReference type="CDD" id="cd05313">
    <property type="entry name" value="NAD_bind_2_Glu_DH"/>
    <property type="match status" value="1"/>
</dbReference>
<dbReference type="GO" id="GO:0006537">
    <property type="term" value="P:glutamate biosynthetic process"/>
    <property type="evidence" value="ECO:0007669"/>
    <property type="project" value="TreeGrafter"/>
</dbReference>
<comment type="subunit">
    <text evidence="3">Homohexamer.</text>
</comment>
<evidence type="ECO:0000256" key="7">
    <source>
        <dbReference type="PIRSR" id="PIRSR000185-1"/>
    </source>
</evidence>
<evidence type="ECO:0000313" key="12">
    <source>
        <dbReference type="EMBL" id="SEA12859.1"/>
    </source>
</evidence>
<feature type="site" description="Important for catalysis" evidence="9">
    <location>
        <position position="165"/>
    </location>
</feature>
<dbReference type="PROSITE" id="PS00074">
    <property type="entry name" value="GLFV_DEHYDROGENASE"/>
    <property type="match status" value="1"/>
</dbReference>
<comment type="function">
    <text evidence="1">Catalyzes the reversible oxidative deamination of glutamate to alpha-ketoglutarate and ammonia.</text>
</comment>
<dbReference type="GO" id="GO:0004354">
    <property type="term" value="F:glutamate dehydrogenase (NADP+) activity"/>
    <property type="evidence" value="ECO:0007669"/>
    <property type="project" value="UniProtKB-EC"/>
</dbReference>
<dbReference type="EMBL" id="FNRJ01000001">
    <property type="protein sequence ID" value="SEA12859.1"/>
    <property type="molecule type" value="Genomic_DNA"/>
</dbReference>
<keyword evidence="4 6" id="KW-0560">Oxidoreductase</keyword>
<evidence type="ECO:0000256" key="4">
    <source>
        <dbReference type="ARBA" id="ARBA00023002"/>
    </source>
</evidence>
<dbReference type="InterPro" id="IPR014362">
    <property type="entry name" value="Glu_DH"/>
</dbReference>
<dbReference type="InterPro" id="IPR033922">
    <property type="entry name" value="NAD_bind_Glu_DH"/>
</dbReference>
<evidence type="ECO:0000256" key="1">
    <source>
        <dbReference type="ARBA" id="ARBA00003868"/>
    </source>
</evidence>
<dbReference type="STRING" id="1122198.SAMN02745729_101535"/>
<evidence type="ECO:0000256" key="9">
    <source>
        <dbReference type="PIRSR" id="PIRSR000185-3"/>
    </source>
</evidence>
<evidence type="ECO:0000256" key="3">
    <source>
        <dbReference type="ARBA" id="ARBA00011643"/>
    </source>
</evidence>
<dbReference type="PRINTS" id="PR00082">
    <property type="entry name" value="GLFDHDRGNASE"/>
</dbReference>
<accession>A0A1H3YML5</accession>
<feature type="binding site" evidence="8">
    <location>
        <position position="113"/>
    </location>
    <ligand>
        <name>substrate</name>
    </ligand>
</feature>
<dbReference type="PANTHER" id="PTHR43571">
    <property type="entry name" value="NADP-SPECIFIC GLUTAMATE DEHYDROGENASE 1-RELATED"/>
    <property type="match status" value="1"/>
</dbReference>
<dbReference type="FunFam" id="3.40.50.720:FF:000030">
    <property type="entry name" value="Glutamate dehydrogenase"/>
    <property type="match status" value="1"/>
</dbReference>
<keyword evidence="13" id="KW-1185">Reference proteome</keyword>
<sequence>MSYIHNTITQLMASSPAQAEFYQAVEEVLESLGPLLESEARYRDSGIIERMVEPERQIMFRIPWVDDKGKVQVNKGYRIEFNSALGPYKGGLRFHPSVNAGIIKFLGFEQIFKNALTGLAIGGGKGGANFNPKGRSDQEIMRFCQSFMNELYRHIGPTTDVPAGDIGVGAREIGYLFGQYKRLTGRYEGVLTGKGLLWGGSLVRKEATGYGCVYFAQNMLQAHADSLAGKTCLVSGAGNVAIYTIEKLYHLGARPVTCSDSTGTLYDCHGINLETLKQIKEERRGSLAEYLEEHPKAEFTPVEAYPEDGHAVWRYTADAAFPCATQNELTEADARALIGNGVRCISEGANMPSTPEAVEVFIAERIHYGPGKAANAGGVATSQLEMAQNASMQQWTFEQVDERLQQIMAGIYQRCSETAKAFDQPHNLVLGANVAGFRRVADAMLEQGVV</sequence>
<dbReference type="PANTHER" id="PTHR43571:SF1">
    <property type="entry name" value="NADP-SPECIFIC GLUTAMATE DEHYDROGENASE 1-RELATED"/>
    <property type="match status" value="1"/>
</dbReference>
<comment type="catalytic activity">
    <reaction evidence="5">
        <text>L-glutamate + NADP(+) + H2O = 2-oxoglutarate + NH4(+) + NADPH + H(+)</text>
        <dbReference type="Rhea" id="RHEA:11612"/>
        <dbReference type="ChEBI" id="CHEBI:15377"/>
        <dbReference type="ChEBI" id="CHEBI:15378"/>
        <dbReference type="ChEBI" id="CHEBI:16810"/>
        <dbReference type="ChEBI" id="CHEBI:28938"/>
        <dbReference type="ChEBI" id="CHEBI:29985"/>
        <dbReference type="ChEBI" id="CHEBI:57783"/>
        <dbReference type="ChEBI" id="CHEBI:58349"/>
        <dbReference type="EC" id="1.4.1.4"/>
    </reaction>
</comment>
<feature type="binding site" evidence="8">
    <location>
        <position position="208"/>
    </location>
    <ligand>
        <name>NAD(+)</name>
        <dbReference type="ChEBI" id="CHEBI:57540"/>
    </ligand>
</feature>
<dbReference type="PIRSF" id="PIRSF000185">
    <property type="entry name" value="Glu_DH"/>
    <property type="match status" value="1"/>
</dbReference>
<dbReference type="RefSeq" id="WP_091822620.1">
    <property type="nucleotide sequence ID" value="NZ_FNRJ01000001.1"/>
</dbReference>
<dbReference type="InterPro" id="IPR050724">
    <property type="entry name" value="Glu_Leu_Phe_Val_DH"/>
</dbReference>
<dbReference type="Pfam" id="PF00208">
    <property type="entry name" value="ELFV_dehydrog"/>
    <property type="match status" value="1"/>
</dbReference>
<dbReference type="GO" id="GO:0005829">
    <property type="term" value="C:cytosol"/>
    <property type="evidence" value="ECO:0007669"/>
    <property type="project" value="TreeGrafter"/>
</dbReference>
<dbReference type="AlphaFoldDB" id="A0A1H3YML5"/>
<dbReference type="SMART" id="SM00839">
    <property type="entry name" value="ELFV_dehydrog"/>
    <property type="match status" value="1"/>
</dbReference>